<evidence type="ECO:0000313" key="5">
    <source>
        <dbReference type="Proteomes" id="UP000249619"/>
    </source>
</evidence>
<gene>
    <name evidence="4" type="ORF">DDE83_006349</name>
</gene>
<organism evidence="4 5">
    <name type="scientific">Stemphylium lycopersici</name>
    <name type="common">Tomato gray leaf spot disease fungus</name>
    <name type="synonym">Thyrospora lycopersici</name>
    <dbReference type="NCBI Taxonomy" id="183478"/>
    <lineage>
        <taxon>Eukaryota</taxon>
        <taxon>Fungi</taxon>
        <taxon>Dikarya</taxon>
        <taxon>Ascomycota</taxon>
        <taxon>Pezizomycotina</taxon>
        <taxon>Dothideomycetes</taxon>
        <taxon>Pleosporomycetidae</taxon>
        <taxon>Pleosporales</taxon>
        <taxon>Pleosporineae</taxon>
        <taxon>Pleosporaceae</taxon>
        <taxon>Stemphylium</taxon>
    </lineage>
</organism>
<dbReference type="Proteomes" id="UP000249619">
    <property type="component" value="Unassembled WGS sequence"/>
</dbReference>
<feature type="coiled-coil region" evidence="1">
    <location>
        <begin position="37"/>
        <end position="78"/>
    </location>
</feature>
<dbReference type="Pfam" id="PF25540">
    <property type="entry name" value="DUF7923"/>
    <property type="match status" value="1"/>
</dbReference>
<dbReference type="STRING" id="183478.A0A364MZF8"/>
<feature type="region of interest" description="Disordered" evidence="2">
    <location>
        <begin position="449"/>
        <end position="477"/>
    </location>
</feature>
<dbReference type="PANTHER" id="PTHR37543:SF1">
    <property type="entry name" value="CCCH ZINC FINGER DNA BINDING PROTEIN (AFU_ORTHOLOGUE AFUA_5G12760)"/>
    <property type="match status" value="1"/>
</dbReference>
<sequence>MMLESQAQLESLKGAWDMYKAHDDQKHSLIKDLFSYVEELSAKLSEAEYELRDKKDVIEFARGRLDKARDQVQQLQLEKFKDELVKSGLDGGKKAASLLKQAVEEELRASTPASANHVQVMVRVYANTKGLAKIYKESGILGQTALLEDFIRGFNMGDAMCDFVDAGTGKECSDEKVKAMFRRDISDVHCQRVLFGGTADNGYARLLGPMTSDGAVCSRITLIEGPPSAREVAEMQENFRTVTFDHIFRSQKIADVARRRVPSLPTPPRTPSKDYASAAAKVPSASPSTSVASGANRQAQTTQVLRNRWGQRVDAPLTFSPRDFQSIKTRKLCNSFHLLGRCSFLTDFGRCQHDHEAKLSAKQMVALRAVARQSPCQNGLSCGDEECLAHEGGNAAPLLTQVPTPPPVHPAAPSTGPKAPAGSNEKIYSGIFQIEVILRKQVRLQAARDLSEGRWGEEQREDDGGDGLHGGGEMVDG</sequence>
<accession>A0A364MZF8</accession>
<reference evidence="5" key="1">
    <citation type="submission" date="2018-05" db="EMBL/GenBank/DDBJ databases">
        <title>Draft genome sequence of Stemphylium lycopersici strain CIDEFI 213.</title>
        <authorList>
            <person name="Medina R."/>
            <person name="Franco M.E.E."/>
            <person name="Lucentini C.G."/>
            <person name="Saparrat M.C.N."/>
            <person name="Balatti P.A."/>
        </authorList>
    </citation>
    <scope>NUCLEOTIDE SEQUENCE [LARGE SCALE GENOMIC DNA]</scope>
    <source>
        <strain evidence="5">CIDEFI 213</strain>
    </source>
</reference>
<feature type="compositionally biased region" description="Polar residues" evidence="2">
    <location>
        <begin position="295"/>
        <end position="305"/>
    </location>
</feature>
<name>A0A364MZF8_STELY</name>
<feature type="domain" description="DUF7923" evidence="3">
    <location>
        <begin position="80"/>
        <end position="248"/>
    </location>
</feature>
<evidence type="ECO:0000259" key="3">
    <source>
        <dbReference type="Pfam" id="PF25540"/>
    </source>
</evidence>
<feature type="compositionally biased region" description="Low complexity" evidence="2">
    <location>
        <begin position="276"/>
        <end position="293"/>
    </location>
</feature>
<comment type="caution">
    <text evidence="4">The sequence shown here is derived from an EMBL/GenBank/DDBJ whole genome shotgun (WGS) entry which is preliminary data.</text>
</comment>
<protein>
    <submittedName>
        <fullName evidence="4">CCCH zinc finger DNA binding protein</fullName>
    </submittedName>
</protein>
<keyword evidence="5" id="KW-1185">Reference proteome</keyword>
<keyword evidence="1" id="KW-0175">Coiled coil</keyword>
<dbReference type="InterPro" id="IPR057683">
    <property type="entry name" value="DUF7923"/>
</dbReference>
<feature type="region of interest" description="Disordered" evidence="2">
    <location>
        <begin position="401"/>
        <end position="422"/>
    </location>
</feature>
<feature type="compositionally biased region" description="Basic and acidic residues" evidence="2">
    <location>
        <begin position="449"/>
        <end position="458"/>
    </location>
</feature>
<feature type="compositionally biased region" description="Gly residues" evidence="2">
    <location>
        <begin position="467"/>
        <end position="477"/>
    </location>
</feature>
<evidence type="ECO:0000256" key="2">
    <source>
        <dbReference type="SAM" id="MobiDB-lite"/>
    </source>
</evidence>
<evidence type="ECO:0000313" key="4">
    <source>
        <dbReference type="EMBL" id="RAR07781.1"/>
    </source>
</evidence>
<proteinExistence type="predicted"/>
<dbReference type="EMBL" id="QGDH01000096">
    <property type="protein sequence ID" value="RAR07781.1"/>
    <property type="molecule type" value="Genomic_DNA"/>
</dbReference>
<dbReference type="PANTHER" id="PTHR37543">
    <property type="entry name" value="CCCH ZINC FINGER DNA BINDING PROTEIN (AFU_ORTHOLOGUE AFUA_5G12760)"/>
    <property type="match status" value="1"/>
</dbReference>
<feature type="region of interest" description="Disordered" evidence="2">
    <location>
        <begin position="260"/>
        <end position="307"/>
    </location>
</feature>
<dbReference type="AlphaFoldDB" id="A0A364MZF8"/>
<evidence type="ECO:0000256" key="1">
    <source>
        <dbReference type="SAM" id="Coils"/>
    </source>
</evidence>